<dbReference type="SMART" id="SM00271">
    <property type="entry name" value="DnaJ"/>
    <property type="match status" value="1"/>
</dbReference>
<dbReference type="Gene3D" id="1.10.287.110">
    <property type="entry name" value="DnaJ domain"/>
    <property type="match status" value="1"/>
</dbReference>
<dbReference type="Proteomes" id="UP000327118">
    <property type="component" value="Unassembled WGS sequence"/>
</dbReference>
<dbReference type="PRINTS" id="PR00625">
    <property type="entry name" value="JDOMAIN"/>
</dbReference>
<gene>
    <name evidence="3" type="ORF">BDV28DRAFT_158384</name>
</gene>
<protein>
    <recommendedName>
        <fullName evidence="2">J domain-containing protein</fullName>
    </recommendedName>
</protein>
<dbReference type="OrthoDB" id="442087at2759"/>
<keyword evidence="4" id="KW-1185">Reference proteome</keyword>
<dbReference type="SUPFAM" id="SSF46565">
    <property type="entry name" value="Chaperone J-domain"/>
    <property type="match status" value="1"/>
</dbReference>
<dbReference type="InterPro" id="IPR001623">
    <property type="entry name" value="DnaJ_domain"/>
</dbReference>
<feature type="compositionally biased region" description="Basic and acidic residues" evidence="1">
    <location>
        <begin position="381"/>
        <end position="395"/>
    </location>
</feature>
<dbReference type="Pfam" id="PF00226">
    <property type="entry name" value="DnaJ"/>
    <property type="match status" value="1"/>
</dbReference>
<organism evidence="3 4">
    <name type="scientific">Aspergillus coremiiformis</name>
    <dbReference type="NCBI Taxonomy" id="138285"/>
    <lineage>
        <taxon>Eukaryota</taxon>
        <taxon>Fungi</taxon>
        <taxon>Dikarya</taxon>
        <taxon>Ascomycota</taxon>
        <taxon>Pezizomycotina</taxon>
        <taxon>Eurotiomycetes</taxon>
        <taxon>Eurotiomycetidae</taxon>
        <taxon>Eurotiales</taxon>
        <taxon>Aspergillaceae</taxon>
        <taxon>Aspergillus</taxon>
        <taxon>Aspergillus subgen. Circumdati</taxon>
    </lineage>
</organism>
<name>A0A5N6Z5A8_9EURO</name>
<reference evidence="4" key="1">
    <citation type="submission" date="2019-04" db="EMBL/GenBank/DDBJ databases">
        <title>Friends and foes A comparative genomics studyof 23 Aspergillus species from section Flavi.</title>
        <authorList>
            <consortium name="DOE Joint Genome Institute"/>
            <person name="Kjaerbolling I."/>
            <person name="Vesth T."/>
            <person name="Frisvad J.C."/>
            <person name="Nybo J.L."/>
            <person name="Theobald S."/>
            <person name="Kildgaard S."/>
            <person name="Isbrandt T."/>
            <person name="Kuo A."/>
            <person name="Sato A."/>
            <person name="Lyhne E.K."/>
            <person name="Kogle M.E."/>
            <person name="Wiebenga A."/>
            <person name="Kun R.S."/>
            <person name="Lubbers R.J."/>
            <person name="Makela M.R."/>
            <person name="Barry K."/>
            <person name="Chovatia M."/>
            <person name="Clum A."/>
            <person name="Daum C."/>
            <person name="Haridas S."/>
            <person name="He G."/>
            <person name="LaButti K."/>
            <person name="Lipzen A."/>
            <person name="Mondo S."/>
            <person name="Riley R."/>
            <person name="Salamov A."/>
            <person name="Simmons B.A."/>
            <person name="Magnuson J.K."/>
            <person name="Henrissat B."/>
            <person name="Mortensen U.H."/>
            <person name="Larsen T.O."/>
            <person name="Devries R.P."/>
            <person name="Grigoriev I.V."/>
            <person name="Machida M."/>
            <person name="Baker S.E."/>
            <person name="Andersen M.R."/>
        </authorList>
    </citation>
    <scope>NUCLEOTIDE SEQUENCE [LARGE SCALE GENOMIC DNA]</scope>
    <source>
        <strain evidence="4">CBS 553.77</strain>
    </source>
</reference>
<dbReference type="InterPro" id="IPR036869">
    <property type="entry name" value="J_dom_sf"/>
</dbReference>
<dbReference type="PANTHER" id="PTHR24074">
    <property type="entry name" value="CO-CHAPERONE PROTEIN DJLA"/>
    <property type="match status" value="1"/>
</dbReference>
<dbReference type="PROSITE" id="PS50076">
    <property type="entry name" value="DNAJ_2"/>
    <property type="match status" value="1"/>
</dbReference>
<feature type="compositionally biased region" description="Acidic residues" evidence="1">
    <location>
        <begin position="308"/>
        <end position="318"/>
    </location>
</feature>
<feature type="domain" description="J" evidence="2">
    <location>
        <begin position="10"/>
        <end position="83"/>
    </location>
</feature>
<accession>A0A5N6Z5A8</accession>
<evidence type="ECO:0000256" key="1">
    <source>
        <dbReference type="SAM" id="MobiDB-lite"/>
    </source>
</evidence>
<evidence type="ECO:0000313" key="3">
    <source>
        <dbReference type="EMBL" id="KAE8351849.1"/>
    </source>
</evidence>
<feature type="region of interest" description="Disordered" evidence="1">
    <location>
        <begin position="285"/>
        <end position="337"/>
    </location>
</feature>
<proteinExistence type="predicted"/>
<evidence type="ECO:0000313" key="4">
    <source>
        <dbReference type="Proteomes" id="UP000327118"/>
    </source>
</evidence>
<feature type="compositionally biased region" description="Polar residues" evidence="1">
    <location>
        <begin position="319"/>
        <end position="331"/>
    </location>
</feature>
<dbReference type="EMBL" id="ML739152">
    <property type="protein sequence ID" value="KAE8351849.1"/>
    <property type="molecule type" value="Genomic_DNA"/>
</dbReference>
<dbReference type="InterPro" id="IPR050817">
    <property type="entry name" value="DjlA_DnaK_co-chaperone"/>
</dbReference>
<sequence>MTSRPRTTMNCYEILGVSESADLKDINSAYKKLALKYHPDKTTADDARKFQKINDAVEILRDENRRRSHDVELEGRRAYMDYRDYMEENINISQPGTSSGKWTATAPDLCALRSMRGRYMYSYANSVHMDPHSPESQEEIRRCEREREYGEQLRRECEQWEAYEGDLGHSEYMWAYAPELEEEMRQTKRREAMRVNVMHDEERMTRCGVVDGGKEQDVCFEEEDIPGTSVECELGEVDEEGHQQYEQDEGYEEEEYYESEERYEEYEVYEGGKRYEAHEEYYEEDFKDEEGCGGGGGCKTAGKNRGEEAEEAEEEDDSANSITSTQQTQAEYESARQALDSDVEDLLDMASAGDSVDAEKSIGGIPEVDSDTDENETFHSLSDEEQVHSNGDKATSHGAPTVESAACIPSHIDPFASYFRGKLNHPSGRYTEEDLHIELRGLVMESFCGWLEDIRRDIPGAEPAETVNNLEQCRHLGYWKKDFESSECEACHRWMPIYTLSCPGCGVKACIGCKFQYEK</sequence>
<dbReference type="AlphaFoldDB" id="A0A5N6Z5A8"/>
<dbReference type="CDD" id="cd06257">
    <property type="entry name" value="DnaJ"/>
    <property type="match status" value="1"/>
</dbReference>
<evidence type="ECO:0000259" key="2">
    <source>
        <dbReference type="PROSITE" id="PS50076"/>
    </source>
</evidence>
<feature type="region of interest" description="Disordered" evidence="1">
    <location>
        <begin position="352"/>
        <end position="399"/>
    </location>
</feature>